<sequence>MGRAGALREGRWCHRWSTFPLLHPQLPSPTRAAVKAPGAAMFLLPPSAPPLTVLAGEGRAPRRSPRPRAAGLVGAWHSGGRSPQAPIALLAGANRELQLPVGGAAGVHVSKMQLRCGQCLDGPAGQASRAWALRGRKRKLATSVHVSKMQLRCGQCLDGPAGQASRAWALRGRKRKLATSEKAQAARPAEACSSLWPAVCRRRVCRLWLSRACYLDLDSTLSAAVTFLRLL</sequence>
<evidence type="ECO:0000313" key="2">
    <source>
        <dbReference type="Proteomes" id="UP000028990"/>
    </source>
</evidence>
<keyword evidence="2" id="KW-1185">Reference proteome</keyword>
<dbReference type="AlphaFoldDB" id="A0A091DTN3"/>
<accession>A0A091DTN3</accession>
<proteinExistence type="predicted"/>
<reference evidence="1 2" key="1">
    <citation type="submission" date="2013-11" db="EMBL/GenBank/DDBJ databases">
        <title>The Damaraland mole rat (Fukomys damarensis) genome and evolution of African mole rats.</title>
        <authorList>
            <person name="Gladyshev V.N."/>
            <person name="Fang X."/>
        </authorList>
    </citation>
    <scope>NUCLEOTIDE SEQUENCE [LARGE SCALE GENOMIC DNA]</scope>
    <source>
        <tissue evidence="1">Liver</tissue>
    </source>
</reference>
<organism evidence="1 2">
    <name type="scientific">Fukomys damarensis</name>
    <name type="common">Damaraland mole rat</name>
    <name type="synonym">Cryptomys damarensis</name>
    <dbReference type="NCBI Taxonomy" id="885580"/>
    <lineage>
        <taxon>Eukaryota</taxon>
        <taxon>Metazoa</taxon>
        <taxon>Chordata</taxon>
        <taxon>Craniata</taxon>
        <taxon>Vertebrata</taxon>
        <taxon>Euteleostomi</taxon>
        <taxon>Mammalia</taxon>
        <taxon>Eutheria</taxon>
        <taxon>Euarchontoglires</taxon>
        <taxon>Glires</taxon>
        <taxon>Rodentia</taxon>
        <taxon>Hystricomorpha</taxon>
        <taxon>Bathyergidae</taxon>
        <taxon>Fukomys</taxon>
    </lineage>
</organism>
<gene>
    <name evidence="1" type="ORF">H920_03139</name>
</gene>
<evidence type="ECO:0000313" key="1">
    <source>
        <dbReference type="EMBL" id="KFO35509.1"/>
    </source>
</evidence>
<name>A0A091DTN3_FUKDA</name>
<dbReference type="Proteomes" id="UP000028990">
    <property type="component" value="Unassembled WGS sequence"/>
</dbReference>
<dbReference type="EMBL" id="KN121778">
    <property type="protein sequence ID" value="KFO35509.1"/>
    <property type="molecule type" value="Genomic_DNA"/>
</dbReference>
<protein>
    <submittedName>
        <fullName evidence="1">Uncharacterized protein</fullName>
    </submittedName>
</protein>